<dbReference type="EMBL" id="JANIIK010000036">
    <property type="protein sequence ID" value="KAJ3612437.1"/>
    <property type="molecule type" value="Genomic_DNA"/>
</dbReference>
<keyword evidence="7" id="KW-0833">Ubl conjugation pathway</keyword>
<comment type="caution">
    <text evidence="12">The sequence shown here is derived from an EMBL/GenBank/DDBJ whole genome shotgun (WGS) entry which is preliminary data.</text>
</comment>
<dbReference type="EC" id="2.3.2.27" evidence="3"/>
<feature type="domain" description="C3H1-type" evidence="11">
    <location>
        <begin position="39"/>
        <end position="60"/>
    </location>
</feature>
<dbReference type="SMART" id="SM00356">
    <property type="entry name" value="ZnF_C3H1"/>
    <property type="match status" value="2"/>
</dbReference>
<evidence type="ECO:0000256" key="4">
    <source>
        <dbReference type="ARBA" id="ARBA00022723"/>
    </source>
</evidence>
<dbReference type="Pfam" id="PF18044">
    <property type="entry name" value="zf-CCCH_4"/>
    <property type="match status" value="1"/>
</dbReference>
<dbReference type="PANTHER" id="PTHR11224:SF37">
    <property type="entry name" value="E3 UBIQUITIN-PROTEIN LIGASE MAKORIN-1"/>
    <property type="match status" value="1"/>
</dbReference>
<evidence type="ECO:0000256" key="3">
    <source>
        <dbReference type="ARBA" id="ARBA00012483"/>
    </source>
</evidence>
<comment type="pathway">
    <text evidence="2">Protein modification; protein ubiquitination.</text>
</comment>
<evidence type="ECO:0000313" key="12">
    <source>
        <dbReference type="EMBL" id="KAJ3612437.1"/>
    </source>
</evidence>
<evidence type="ECO:0000256" key="2">
    <source>
        <dbReference type="ARBA" id="ARBA00004906"/>
    </source>
</evidence>
<keyword evidence="8 9" id="KW-0862">Zinc</keyword>
<proteinExistence type="predicted"/>
<evidence type="ECO:0000256" key="1">
    <source>
        <dbReference type="ARBA" id="ARBA00000900"/>
    </source>
</evidence>
<dbReference type="PANTHER" id="PTHR11224">
    <property type="entry name" value="MAKORIN-RELATED"/>
    <property type="match status" value="1"/>
</dbReference>
<dbReference type="GO" id="GO:0000209">
    <property type="term" value="P:protein polyubiquitination"/>
    <property type="evidence" value="ECO:0007669"/>
    <property type="project" value="InterPro"/>
</dbReference>
<feature type="zinc finger region" description="C3H1-type" evidence="9">
    <location>
        <begin position="10"/>
        <end position="35"/>
    </location>
</feature>
<comment type="catalytic activity">
    <reaction evidence="1">
        <text>S-ubiquitinyl-[E2 ubiquitin-conjugating enzyme]-L-cysteine + [acceptor protein]-L-lysine = [E2 ubiquitin-conjugating enzyme]-L-cysteine + N(6)-ubiquitinyl-[acceptor protein]-L-lysine.</text>
        <dbReference type="EC" id="2.3.2.27"/>
    </reaction>
</comment>
<dbReference type="Proteomes" id="UP001148018">
    <property type="component" value="Unassembled WGS sequence"/>
</dbReference>
<reference evidence="12" key="1">
    <citation type="submission" date="2022-07" db="EMBL/GenBank/DDBJ databases">
        <title>Chromosome-level genome of Muraenolepis orangiensis.</title>
        <authorList>
            <person name="Kim J."/>
        </authorList>
    </citation>
    <scope>NUCLEOTIDE SEQUENCE</scope>
    <source>
        <strain evidence="12">KU_S4_2022</strain>
        <tissue evidence="12">Muscle</tissue>
    </source>
</reference>
<dbReference type="InterPro" id="IPR041367">
    <property type="entry name" value="Znf-CCCH_4"/>
</dbReference>
<evidence type="ECO:0000256" key="6">
    <source>
        <dbReference type="ARBA" id="ARBA00022771"/>
    </source>
</evidence>
<dbReference type="PROSITE" id="PS50103">
    <property type="entry name" value="ZF_C3H1"/>
    <property type="match status" value="2"/>
</dbReference>
<keyword evidence="4 9" id="KW-0479">Metal-binding</keyword>
<evidence type="ECO:0000256" key="8">
    <source>
        <dbReference type="ARBA" id="ARBA00022833"/>
    </source>
</evidence>
<evidence type="ECO:0000256" key="5">
    <source>
        <dbReference type="ARBA" id="ARBA00022737"/>
    </source>
</evidence>
<evidence type="ECO:0000259" key="11">
    <source>
        <dbReference type="PROSITE" id="PS50103"/>
    </source>
</evidence>
<feature type="non-terminal residue" evidence="12">
    <location>
        <position position="1"/>
    </location>
</feature>
<keyword evidence="13" id="KW-1185">Reference proteome</keyword>
<gene>
    <name evidence="12" type="ORF">NHX12_020713</name>
</gene>
<dbReference type="AlphaFoldDB" id="A0A9Q0EXL4"/>
<feature type="domain" description="C3H1-type" evidence="11">
    <location>
        <begin position="10"/>
        <end position="35"/>
    </location>
</feature>
<accession>A0A9Q0EXL4</accession>
<evidence type="ECO:0000256" key="10">
    <source>
        <dbReference type="SAM" id="MobiDB-lite"/>
    </source>
</evidence>
<name>A0A9Q0EXL4_9TELE</name>
<feature type="compositionally biased region" description="Basic and acidic residues" evidence="10">
    <location>
        <begin position="98"/>
        <end position="107"/>
    </location>
</feature>
<keyword evidence="5" id="KW-0677">Repeat</keyword>
<dbReference type="InterPro" id="IPR036855">
    <property type="entry name" value="Znf_CCCH_sf"/>
</dbReference>
<feature type="compositionally biased region" description="Pro residues" evidence="10">
    <location>
        <begin position="112"/>
        <end position="123"/>
    </location>
</feature>
<dbReference type="Gene3D" id="3.30.1370.210">
    <property type="match status" value="1"/>
</dbReference>
<dbReference type="OrthoDB" id="411372at2759"/>
<dbReference type="SUPFAM" id="SSF90229">
    <property type="entry name" value="CCCH zinc finger"/>
    <property type="match status" value="1"/>
</dbReference>
<evidence type="ECO:0000256" key="7">
    <source>
        <dbReference type="ARBA" id="ARBA00022786"/>
    </source>
</evidence>
<feature type="zinc finger region" description="C3H1-type" evidence="9">
    <location>
        <begin position="39"/>
        <end position="60"/>
    </location>
</feature>
<sequence>YFEVIRLIEVCGFHRYFLHGLCKEGLNCRYAHHHLSSSTPAAMICKFFQKGNCVFGDRCRQEKSAKPPPVYTDPHSYNGSLELGPDRKGSGVLGPGFEHSKALKQDDVQGSPVPPLPSAPLPPSTTGAPGDPDPPEEAGGWVNAAEFVPGQPYCGRAAPMSTLYWRRIPQETVQD</sequence>
<dbReference type="InterPro" id="IPR045072">
    <property type="entry name" value="MKRN-like"/>
</dbReference>
<keyword evidence="6 9" id="KW-0863">Zinc-finger</keyword>
<dbReference type="InterPro" id="IPR000571">
    <property type="entry name" value="Znf_CCCH"/>
</dbReference>
<evidence type="ECO:0000313" key="13">
    <source>
        <dbReference type="Proteomes" id="UP001148018"/>
    </source>
</evidence>
<feature type="region of interest" description="Disordered" evidence="10">
    <location>
        <begin position="63"/>
        <end position="141"/>
    </location>
</feature>
<dbReference type="GO" id="GO:0061630">
    <property type="term" value="F:ubiquitin protein ligase activity"/>
    <property type="evidence" value="ECO:0007669"/>
    <property type="project" value="UniProtKB-EC"/>
</dbReference>
<evidence type="ECO:0000256" key="9">
    <source>
        <dbReference type="PROSITE-ProRule" id="PRU00723"/>
    </source>
</evidence>
<organism evidence="12 13">
    <name type="scientific">Muraenolepis orangiensis</name>
    <name type="common">Patagonian moray cod</name>
    <dbReference type="NCBI Taxonomy" id="630683"/>
    <lineage>
        <taxon>Eukaryota</taxon>
        <taxon>Metazoa</taxon>
        <taxon>Chordata</taxon>
        <taxon>Craniata</taxon>
        <taxon>Vertebrata</taxon>
        <taxon>Euteleostomi</taxon>
        <taxon>Actinopterygii</taxon>
        <taxon>Neopterygii</taxon>
        <taxon>Teleostei</taxon>
        <taxon>Neoteleostei</taxon>
        <taxon>Acanthomorphata</taxon>
        <taxon>Zeiogadaria</taxon>
        <taxon>Gadariae</taxon>
        <taxon>Gadiformes</taxon>
        <taxon>Muraenolepidoidei</taxon>
        <taxon>Muraenolepididae</taxon>
        <taxon>Muraenolepis</taxon>
    </lineage>
</organism>
<dbReference type="GO" id="GO:0008270">
    <property type="term" value="F:zinc ion binding"/>
    <property type="evidence" value="ECO:0007669"/>
    <property type="project" value="UniProtKB-KW"/>
</dbReference>
<protein>
    <recommendedName>
        <fullName evidence="3">RING-type E3 ubiquitin transferase</fullName>
        <ecNumber evidence="3">2.3.2.27</ecNumber>
    </recommendedName>
</protein>